<reference evidence="1 2" key="1">
    <citation type="submission" date="2019-09" db="EMBL/GenBank/DDBJ databases">
        <title>Draft genome sequence of Ginsengibacter sp. BR5-29.</title>
        <authorList>
            <person name="Im W.-T."/>
        </authorList>
    </citation>
    <scope>NUCLEOTIDE SEQUENCE [LARGE SCALE GENOMIC DNA]</scope>
    <source>
        <strain evidence="1 2">BR5-29</strain>
    </source>
</reference>
<gene>
    <name evidence="1" type="ORF">FW778_12055</name>
</gene>
<keyword evidence="2" id="KW-1185">Reference proteome</keyword>
<sequence length="139" mass="15562">MGDLFLANLTGPATGDPGLVIFMPDVFGGNISFPRTGCAYLVPEYQYLFINEQAGCNLVATDTAGNYQAIDSERVYFYKSGNLDLRRTDCKTVSGTDWLFGPFSYKTCRIIGRFDLELQNKSQQMINLTNGKVDVKWIF</sequence>
<accession>A0A5J5IHI5</accession>
<dbReference type="AlphaFoldDB" id="A0A5J5IHI5"/>
<proteinExistence type="predicted"/>
<evidence type="ECO:0000313" key="1">
    <source>
        <dbReference type="EMBL" id="KAA9039541.1"/>
    </source>
</evidence>
<name>A0A5J5IHI5_9BACT</name>
<dbReference type="RefSeq" id="WP_150414952.1">
    <property type="nucleotide sequence ID" value="NZ_VYQF01000002.1"/>
</dbReference>
<dbReference type="Proteomes" id="UP000326903">
    <property type="component" value="Unassembled WGS sequence"/>
</dbReference>
<evidence type="ECO:0000313" key="2">
    <source>
        <dbReference type="Proteomes" id="UP000326903"/>
    </source>
</evidence>
<comment type="caution">
    <text evidence="1">The sequence shown here is derived from an EMBL/GenBank/DDBJ whole genome shotgun (WGS) entry which is preliminary data.</text>
</comment>
<dbReference type="EMBL" id="VYQF01000002">
    <property type="protein sequence ID" value="KAA9039541.1"/>
    <property type="molecule type" value="Genomic_DNA"/>
</dbReference>
<organism evidence="1 2">
    <name type="scientific">Ginsengibacter hankyongi</name>
    <dbReference type="NCBI Taxonomy" id="2607284"/>
    <lineage>
        <taxon>Bacteria</taxon>
        <taxon>Pseudomonadati</taxon>
        <taxon>Bacteroidota</taxon>
        <taxon>Chitinophagia</taxon>
        <taxon>Chitinophagales</taxon>
        <taxon>Chitinophagaceae</taxon>
        <taxon>Ginsengibacter</taxon>
    </lineage>
</organism>
<protein>
    <submittedName>
        <fullName evidence="1">Uncharacterized protein</fullName>
    </submittedName>
</protein>